<evidence type="ECO:0000256" key="4">
    <source>
        <dbReference type="SAM" id="MobiDB-lite"/>
    </source>
</evidence>
<dbReference type="AlphaFoldDB" id="A0A0R1ZKA2"/>
<dbReference type="GO" id="GO:0006310">
    <property type="term" value="P:DNA recombination"/>
    <property type="evidence" value="ECO:0007669"/>
    <property type="project" value="UniProtKB-UniRule"/>
</dbReference>
<dbReference type="PANTHER" id="PTHR10302">
    <property type="entry name" value="SINGLE-STRANDED DNA-BINDING PROTEIN"/>
    <property type="match status" value="1"/>
</dbReference>
<evidence type="ECO:0000256" key="2">
    <source>
        <dbReference type="HAMAP-Rule" id="MF_00984"/>
    </source>
</evidence>
<dbReference type="Proteomes" id="UP000051679">
    <property type="component" value="Unassembled WGS sequence"/>
</dbReference>
<dbReference type="Pfam" id="PF00436">
    <property type="entry name" value="SSB"/>
    <property type="match status" value="1"/>
</dbReference>
<keyword evidence="2" id="KW-0233">DNA recombination</keyword>
<keyword evidence="2" id="KW-0234">DNA repair</keyword>
<protein>
    <recommendedName>
        <fullName evidence="2 3">Single-stranded DNA-binding protein</fullName>
        <shortName evidence="2">SSB</shortName>
    </recommendedName>
</protein>
<dbReference type="PIRSF" id="PIRSF002070">
    <property type="entry name" value="SSB"/>
    <property type="match status" value="1"/>
</dbReference>
<dbReference type="SUPFAM" id="SSF50249">
    <property type="entry name" value="Nucleic acid-binding proteins"/>
    <property type="match status" value="1"/>
</dbReference>
<dbReference type="HAMAP" id="MF_00984">
    <property type="entry name" value="SSB"/>
    <property type="match status" value="1"/>
</dbReference>
<keyword evidence="2" id="KW-0235">DNA replication</keyword>
<evidence type="ECO:0000256" key="3">
    <source>
        <dbReference type="PIRNR" id="PIRNR002070"/>
    </source>
</evidence>
<comment type="subunit">
    <text evidence="2">Homotetramer.</text>
</comment>
<accession>A0A0R1ZKA2</accession>
<dbReference type="InterPro" id="IPR011344">
    <property type="entry name" value="ssDNA-bd"/>
</dbReference>
<reference evidence="5 6" key="1">
    <citation type="journal article" date="2015" name="Genome Announc.">
        <title>Expanding the biotechnology potential of lactobacilli through comparative genomics of 213 strains and associated genera.</title>
        <authorList>
            <person name="Sun Z."/>
            <person name="Harris H.M."/>
            <person name="McCann A."/>
            <person name="Guo C."/>
            <person name="Argimon S."/>
            <person name="Zhang W."/>
            <person name="Yang X."/>
            <person name="Jeffery I.B."/>
            <person name="Cooney J.C."/>
            <person name="Kagawa T.F."/>
            <person name="Liu W."/>
            <person name="Song Y."/>
            <person name="Salvetti E."/>
            <person name="Wrobel A."/>
            <person name="Rasinkangas P."/>
            <person name="Parkhill J."/>
            <person name="Rea M.C."/>
            <person name="O'Sullivan O."/>
            <person name="Ritari J."/>
            <person name="Douillard F.P."/>
            <person name="Paul Ross R."/>
            <person name="Yang R."/>
            <person name="Briner A.E."/>
            <person name="Felis G.E."/>
            <person name="de Vos W.M."/>
            <person name="Barrangou R."/>
            <person name="Klaenhammer T.R."/>
            <person name="Caufield P.W."/>
            <person name="Cui Y."/>
            <person name="Zhang H."/>
            <person name="O'Toole P.W."/>
        </authorList>
    </citation>
    <scope>NUCLEOTIDE SEQUENCE [LARGE SCALE GENOMIC DNA]</scope>
    <source>
        <strain evidence="5 6">DSM 20505</strain>
    </source>
</reference>
<dbReference type="CDD" id="cd04496">
    <property type="entry name" value="SSB_OBF"/>
    <property type="match status" value="1"/>
</dbReference>
<evidence type="ECO:0000313" key="6">
    <source>
        <dbReference type="Proteomes" id="UP000051679"/>
    </source>
</evidence>
<comment type="caution">
    <text evidence="2">Lacks conserved residue(s) required for the propagation of feature annotation.</text>
</comment>
<dbReference type="GO" id="GO:0003697">
    <property type="term" value="F:single-stranded DNA binding"/>
    <property type="evidence" value="ECO:0007669"/>
    <property type="project" value="UniProtKB-UniRule"/>
</dbReference>
<organism evidence="5 6">
    <name type="scientific">Lacticaseibacillus sharpeae JCM 1186 = DSM 20505</name>
    <dbReference type="NCBI Taxonomy" id="1291052"/>
    <lineage>
        <taxon>Bacteria</taxon>
        <taxon>Bacillati</taxon>
        <taxon>Bacillota</taxon>
        <taxon>Bacilli</taxon>
        <taxon>Lactobacillales</taxon>
        <taxon>Lactobacillaceae</taxon>
        <taxon>Lacticaseibacillus</taxon>
    </lineage>
</organism>
<name>A0A0R1ZKA2_9LACO</name>
<evidence type="ECO:0000313" key="5">
    <source>
        <dbReference type="EMBL" id="KRM54794.1"/>
    </source>
</evidence>
<keyword evidence="2" id="KW-0227">DNA damage</keyword>
<dbReference type="GO" id="GO:0009295">
    <property type="term" value="C:nucleoid"/>
    <property type="evidence" value="ECO:0007669"/>
    <property type="project" value="TreeGrafter"/>
</dbReference>
<dbReference type="InterPro" id="IPR000424">
    <property type="entry name" value="Primosome_PriB/ssb"/>
</dbReference>
<feature type="compositionally biased region" description="Polar residues" evidence="4">
    <location>
        <begin position="108"/>
        <end position="152"/>
    </location>
</feature>
<comment type="caution">
    <text evidence="5">The sequence shown here is derived from an EMBL/GenBank/DDBJ whole genome shotgun (WGS) entry which is preliminary data.</text>
</comment>
<keyword evidence="6" id="KW-1185">Reference proteome</keyword>
<dbReference type="PROSITE" id="PS50935">
    <property type="entry name" value="SSB"/>
    <property type="match status" value="1"/>
</dbReference>
<dbReference type="GO" id="GO:0006281">
    <property type="term" value="P:DNA repair"/>
    <property type="evidence" value="ECO:0007669"/>
    <property type="project" value="UniProtKB-UniRule"/>
</dbReference>
<dbReference type="PATRIC" id="fig|1291052.5.peg.2274"/>
<dbReference type="OrthoDB" id="9809878at2"/>
<evidence type="ECO:0000256" key="1">
    <source>
        <dbReference type="ARBA" id="ARBA00023125"/>
    </source>
</evidence>
<dbReference type="STRING" id="1291052.FC18_GL002210"/>
<gene>
    <name evidence="5" type="ORF">FC18_GL002210</name>
</gene>
<dbReference type="RefSeq" id="WP_056976109.1">
    <property type="nucleotide sequence ID" value="NZ_AYYO01000044.1"/>
</dbReference>
<proteinExistence type="inferred from homology"/>
<dbReference type="Gene3D" id="2.40.50.140">
    <property type="entry name" value="Nucleic acid-binding proteins"/>
    <property type="match status" value="1"/>
</dbReference>
<feature type="region of interest" description="Disordered" evidence="4">
    <location>
        <begin position="108"/>
        <end position="173"/>
    </location>
</feature>
<dbReference type="GO" id="GO:0006260">
    <property type="term" value="P:DNA replication"/>
    <property type="evidence" value="ECO:0007669"/>
    <property type="project" value="UniProtKB-UniRule"/>
</dbReference>
<feature type="short sequence motif" description="Important for interaction with partner proteins" evidence="2">
    <location>
        <begin position="168"/>
        <end position="173"/>
    </location>
</feature>
<keyword evidence="1 2" id="KW-0238">DNA-binding</keyword>
<dbReference type="NCBIfam" id="TIGR00621">
    <property type="entry name" value="ssb"/>
    <property type="match status" value="1"/>
</dbReference>
<comment type="function">
    <text evidence="2">Plays an important role in DNA replication, recombination and repair. Binds to ssDNA and to an array of partner proteins to recruit them to their sites of action during DNA metabolism.</text>
</comment>
<dbReference type="PANTHER" id="PTHR10302:SF27">
    <property type="entry name" value="SINGLE-STRANDED DNA-BINDING PROTEIN"/>
    <property type="match status" value="1"/>
</dbReference>
<sequence>MINQVALTGRLTRDIEVKYTQSGTAVGTFTLAVTRRFPNKQTGERESDFVNCVIWQKSAENLAKFTHKGSLIGVQGRIQTRTYDDKDGKRVYVTEVVVEDFALLESRSTSENGASAAQNAQPSVQGQSRGNYANRQQNVPQRQQTSNTSARTTPPDPFASNEQLDISDDDLPF</sequence>
<dbReference type="InterPro" id="IPR012340">
    <property type="entry name" value="NA-bd_OB-fold"/>
</dbReference>
<dbReference type="EMBL" id="AYYO01000044">
    <property type="protein sequence ID" value="KRM54794.1"/>
    <property type="molecule type" value="Genomic_DNA"/>
</dbReference>